<proteinExistence type="predicted"/>
<dbReference type="InterPro" id="IPR008557">
    <property type="entry name" value="PhoX"/>
</dbReference>
<dbReference type="RefSeq" id="WP_211307303.1">
    <property type="nucleotide sequence ID" value="NZ_CAKZQT010000001.1"/>
</dbReference>
<keyword evidence="1" id="KW-1133">Transmembrane helix</keyword>
<comment type="caution">
    <text evidence="2">The sequence shown here is derived from an EMBL/GenBank/DDBJ whole genome shotgun (WGS) entry which is preliminary data.</text>
</comment>
<dbReference type="Gene3D" id="2.130.10.10">
    <property type="entry name" value="YVTN repeat-like/Quinoprotein amine dehydrogenase"/>
    <property type="match status" value="1"/>
</dbReference>
<gene>
    <name evidence="2" type="ORF">C8D93_105119</name>
</gene>
<organism evidence="2 3">
    <name type="scientific">Sinimarinibacterium flocculans</name>
    <dbReference type="NCBI Taxonomy" id="985250"/>
    <lineage>
        <taxon>Bacteria</taxon>
        <taxon>Pseudomonadati</taxon>
        <taxon>Pseudomonadota</taxon>
        <taxon>Gammaproteobacteria</taxon>
        <taxon>Nevskiales</taxon>
        <taxon>Nevskiaceae</taxon>
        <taxon>Sinimarinibacterium</taxon>
    </lineage>
</organism>
<dbReference type="InterPro" id="IPR006311">
    <property type="entry name" value="TAT_signal"/>
</dbReference>
<protein>
    <submittedName>
        <fullName evidence="2">Uncharacterized protein DUF839</fullName>
    </submittedName>
</protein>
<dbReference type="AlphaFoldDB" id="A0A318E7U1"/>
<evidence type="ECO:0000256" key="1">
    <source>
        <dbReference type="SAM" id="Phobius"/>
    </source>
</evidence>
<name>A0A318E7U1_9GAMM</name>
<dbReference type="Pfam" id="PF05787">
    <property type="entry name" value="PhoX"/>
    <property type="match status" value="2"/>
</dbReference>
<dbReference type="PANTHER" id="PTHR35399">
    <property type="entry name" value="SLR8030 PROTEIN"/>
    <property type="match status" value="1"/>
</dbReference>
<reference evidence="2 3" key="1">
    <citation type="submission" date="2018-04" db="EMBL/GenBank/DDBJ databases">
        <title>Genomic Encyclopedia of Type Strains, Phase IV (KMG-IV): sequencing the most valuable type-strain genomes for metagenomic binning, comparative biology and taxonomic classification.</title>
        <authorList>
            <person name="Goeker M."/>
        </authorList>
    </citation>
    <scope>NUCLEOTIDE SEQUENCE [LARGE SCALE GENOMIC DNA]</scope>
    <source>
        <strain evidence="2 3">DSM 104150</strain>
    </source>
</reference>
<dbReference type="PROSITE" id="PS51318">
    <property type="entry name" value="TAT"/>
    <property type="match status" value="1"/>
</dbReference>
<dbReference type="SUPFAM" id="SSF63825">
    <property type="entry name" value="YWTD domain"/>
    <property type="match status" value="1"/>
</dbReference>
<dbReference type="EMBL" id="QICN01000005">
    <property type="protein sequence ID" value="PXV67763.1"/>
    <property type="molecule type" value="Genomic_DNA"/>
</dbReference>
<keyword evidence="3" id="KW-1185">Reference proteome</keyword>
<keyword evidence="1" id="KW-0472">Membrane</keyword>
<feature type="transmembrane region" description="Helical" evidence="1">
    <location>
        <begin position="461"/>
        <end position="484"/>
    </location>
</feature>
<evidence type="ECO:0000313" key="3">
    <source>
        <dbReference type="Proteomes" id="UP000248330"/>
    </source>
</evidence>
<dbReference type="InterPro" id="IPR015943">
    <property type="entry name" value="WD40/YVTN_repeat-like_dom_sf"/>
</dbReference>
<accession>A0A318E7U1</accession>
<sequence length="489" mass="52505">MKRRHFLQAGLAVAGTFGLGPAFWQRAYAAPAQAGPSPYGELIGPDDNGLWLPPGFRSRRIAEAYSPVPLAAGGASQYVWHRAPDGGAVFPQDDGGWIYVSNSEVPIIADECLDAPLSRFCRDQGGVGAIRFDAAGNVVDAYPVLQGTNNNCAGGPTPWGTWLSCEENFLGFVYECDPTRLNPARRLLAMGQFSHEAAAVDPVGRRVYMTEDTGDGAFYRYTPDHYPDLSSGTLEVLVLDEGAPVKRRNYQPELDAWRAAHPLADPHDVPWKALMPGVRETATGRVRWEVVRNPLGLPLPTRYQVENAAVFDGGEGCWYDSGKVYFTTKGSNRVWVYDTEAESINILYDAADAGDAAVLTGVDNLVVHPYSRDLFVAEDGGNMELVMITHDSRTVAPFLRYPVPHSELAGPAFSPDGTRLYLASQGKRHTVDESTGQEIRGEIFEITGPFRQQGGGGPDPLGGGGGLGLGALALVGGAALAALLRGEAD</sequence>
<evidence type="ECO:0000313" key="2">
    <source>
        <dbReference type="EMBL" id="PXV67763.1"/>
    </source>
</evidence>
<dbReference type="PANTHER" id="PTHR35399:SF4">
    <property type="entry name" value="MEMBRANE PROTEIN"/>
    <property type="match status" value="1"/>
</dbReference>
<dbReference type="Proteomes" id="UP000248330">
    <property type="component" value="Unassembled WGS sequence"/>
</dbReference>
<keyword evidence="1" id="KW-0812">Transmembrane</keyword>